<reference evidence="5" key="1">
    <citation type="journal article" date="2019" name="Int. J. Syst. Evol. Microbiol.">
        <title>The Global Catalogue of Microorganisms (GCM) 10K type strain sequencing project: providing services to taxonomists for standard genome sequencing and annotation.</title>
        <authorList>
            <consortium name="The Broad Institute Genomics Platform"/>
            <consortium name="The Broad Institute Genome Sequencing Center for Infectious Disease"/>
            <person name="Wu L."/>
            <person name="Ma J."/>
        </authorList>
    </citation>
    <scope>NUCLEOTIDE SEQUENCE [LARGE SCALE GENOMIC DNA]</scope>
    <source>
        <strain evidence="5">JCM 1490</strain>
    </source>
</reference>
<dbReference type="Gene3D" id="3.30.1120.10">
    <property type="match status" value="1"/>
</dbReference>
<dbReference type="SUPFAM" id="SSF53649">
    <property type="entry name" value="Alkaline phosphatase-like"/>
    <property type="match status" value="1"/>
</dbReference>
<name>A0ABW2QAY7_9MICO</name>
<dbReference type="InterPro" id="IPR017850">
    <property type="entry name" value="Alkaline_phosphatase_core_sf"/>
</dbReference>
<dbReference type="PANTHER" id="PTHR42693:SF53">
    <property type="entry name" value="ENDO-4-O-SULFATASE"/>
    <property type="match status" value="1"/>
</dbReference>
<dbReference type="EMBL" id="JBHTCQ010000001">
    <property type="protein sequence ID" value="MFC7404745.1"/>
    <property type="molecule type" value="Genomic_DNA"/>
</dbReference>
<dbReference type="PANTHER" id="PTHR42693">
    <property type="entry name" value="ARYLSULFATASE FAMILY MEMBER"/>
    <property type="match status" value="1"/>
</dbReference>
<proteinExistence type="inferred from homology"/>
<evidence type="ECO:0000256" key="1">
    <source>
        <dbReference type="ARBA" id="ARBA00008779"/>
    </source>
</evidence>
<dbReference type="InterPro" id="IPR050738">
    <property type="entry name" value="Sulfatase"/>
</dbReference>
<accession>A0ABW2QAY7</accession>
<evidence type="ECO:0000313" key="4">
    <source>
        <dbReference type="EMBL" id="MFC7404745.1"/>
    </source>
</evidence>
<comment type="similarity">
    <text evidence="1">Belongs to the sulfatase family.</text>
</comment>
<dbReference type="Gene3D" id="3.40.720.10">
    <property type="entry name" value="Alkaline Phosphatase, subunit A"/>
    <property type="match status" value="1"/>
</dbReference>
<evidence type="ECO:0000313" key="5">
    <source>
        <dbReference type="Proteomes" id="UP001596455"/>
    </source>
</evidence>
<dbReference type="Pfam" id="PF00884">
    <property type="entry name" value="Sulfatase"/>
    <property type="match status" value="1"/>
</dbReference>
<feature type="domain" description="Sulfatase N-terminal" evidence="3">
    <location>
        <begin position="4"/>
        <end position="351"/>
    </location>
</feature>
<evidence type="ECO:0000256" key="2">
    <source>
        <dbReference type="ARBA" id="ARBA00022801"/>
    </source>
</evidence>
<sequence length="464" mass="51743">MDRPNVLLIVSDDHGYGDFTRFGHDERIRTPNLDRLAASGVSCTDAYVTAPICSPSRAGLISGTYQQRWGARWFDTSRFPDHLPSLAERFEELGYATGYFGKVHYGPEEPGDRACPPHHGFAETFYGLAGMQEGRLNYMRRSRRDMAEYGEEGSWRMAVHPLRDGDTEVEPEGFLTAELGRRTAEFVETHADEPFFAMVAFNAVHNFTFQLPQEELERRGLPAYADWKDGDGKYTDWYDRAIWPNLPNGREYYLAQLELMDAEVGRLLDALEARGLSENTVVVYLTDNGGSTCNFGDNDPLRGGKYTLWEGGIRVPFLVRWPAGGIGGGAEHGAVVSALDLYPSLLSAAGAAPETWSHGDGIDQVGAWRASAAGRHDPAGRTLHWDTGFQWAIRDGDWKLQHVDDHPTVAHLSSYEHAPIAPGRRLTNLAEDPGEQRDLSPDHPEIVRRLAERHAAWQAEVAQH</sequence>
<evidence type="ECO:0000259" key="3">
    <source>
        <dbReference type="Pfam" id="PF00884"/>
    </source>
</evidence>
<comment type="caution">
    <text evidence="4">The sequence shown here is derived from an EMBL/GenBank/DDBJ whole genome shotgun (WGS) entry which is preliminary data.</text>
</comment>
<gene>
    <name evidence="4" type="ORF">ACFQQL_06450</name>
</gene>
<dbReference type="Proteomes" id="UP001596455">
    <property type="component" value="Unassembled WGS sequence"/>
</dbReference>
<dbReference type="RefSeq" id="WP_382392431.1">
    <property type="nucleotide sequence ID" value="NZ_JBHTCQ010000001.1"/>
</dbReference>
<organism evidence="4 5">
    <name type="scientific">Georgenia alba</name>
    <dbReference type="NCBI Taxonomy" id="2233858"/>
    <lineage>
        <taxon>Bacteria</taxon>
        <taxon>Bacillati</taxon>
        <taxon>Actinomycetota</taxon>
        <taxon>Actinomycetes</taxon>
        <taxon>Micrococcales</taxon>
        <taxon>Bogoriellaceae</taxon>
        <taxon>Georgenia</taxon>
    </lineage>
</organism>
<protein>
    <submittedName>
        <fullName evidence="4">Sulfatase</fullName>
    </submittedName>
</protein>
<keyword evidence="5" id="KW-1185">Reference proteome</keyword>
<dbReference type="InterPro" id="IPR000917">
    <property type="entry name" value="Sulfatase_N"/>
</dbReference>
<keyword evidence="2" id="KW-0378">Hydrolase</keyword>